<gene>
    <name evidence="2" type="ORF">METZ01_LOCUS255247</name>
</gene>
<feature type="non-terminal residue" evidence="2">
    <location>
        <position position="53"/>
    </location>
</feature>
<protein>
    <recommendedName>
        <fullName evidence="1">DNA replication/recombination mediator RecO N-terminal domain-containing protein</fullName>
    </recommendedName>
</protein>
<name>A0A382IU52_9ZZZZ</name>
<dbReference type="InterPro" id="IPR012340">
    <property type="entry name" value="NA-bd_OB-fold"/>
</dbReference>
<reference evidence="2" key="1">
    <citation type="submission" date="2018-05" db="EMBL/GenBank/DDBJ databases">
        <authorList>
            <person name="Lanie J.A."/>
            <person name="Ng W.-L."/>
            <person name="Kazmierczak K.M."/>
            <person name="Andrzejewski T.M."/>
            <person name="Davidsen T.M."/>
            <person name="Wayne K.J."/>
            <person name="Tettelin H."/>
            <person name="Glass J.I."/>
            <person name="Rusch D."/>
            <person name="Podicherti R."/>
            <person name="Tsui H.-C.T."/>
            <person name="Winkler M.E."/>
        </authorList>
    </citation>
    <scope>NUCLEOTIDE SEQUENCE</scope>
</reference>
<dbReference type="Pfam" id="PF11967">
    <property type="entry name" value="RecO_N"/>
    <property type="match status" value="1"/>
</dbReference>
<feature type="domain" description="DNA replication/recombination mediator RecO N-terminal" evidence="1">
    <location>
        <begin position="1"/>
        <end position="47"/>
    </location>
</feature>
<dbReference type="SUPFAM" id="SSF50249">
    <property type="entry name" value="Nucleic acid-binding proteins"/>
    <property type="match status" value="1"/>
</dbReference>
<accession>A0A382IU52</accession>
<dbReference type="AlphaFoldDB" id="A0A382IU52"/>
<evidence type="ECO:0000259" key="1">
    <source>
        <dbReference type="Pfam" id="PF11967"/>
    </source>
</evidence>
<dbReference type="Gene3D" id="2.40.50.140">
    <property type="entry name" value="Nucleic acid-binding proteins"/>
    <property type="match status" value="1"/>
</dbReference>
<evidence type="ECO:0000313" key="2">
    <source>
        <dbReference type="EMBL" id="SVC02393.1"/>
    </source>
</evidence>
<dbReference type="InterPro" id="IPR022572">
    <property type="entry name" value="DNA_rep/recomb_RecO_N"/>
</dbReference>
<proteinExistence type="predicted"/>
<dbReference type="EMBL" id="UINC01069200">
    <property type="protein sequence ID" value="SVC02393.1"/>
    <property type="molecule type" value="Genomic_DNA"/>
</dbReference>
<sequence>MEWEDQGIVLSVRRHGESSAILSVFTSSHGRCLGLVKGGMSKGQKSTLQKGNF</sequence>
<organism evidence="2">
    <name type="scientific">marine metagenome</name>
    <dbReference type="NCBI Taxonomy" id="408172"/>
    <lineage>
        <taxon>unclassified sequences</taxon>
        <taxon>metagenomes</taxon>
        <taxon>ecological metagenomes</taxon>
    </lineage>
</organism>